<name>A0AAV3ZZQ8_9GAST</name>
<gene>
    <name evidence="2" type="ORF">PoB_002634900</name>
</gene>
<evidence type="ECO:0000313" key="2">
    <source>
        <dbReference type="EMBL" id="GFN99843.1"/>
    </source>
</evidence>
<keyword evidence="3" id="KW-1185">Reference proteome</keyword>
<dbReference type="AlphaFoldDB" id="A0AAV3ZZQ8"/>
<organism evidence="2 3">
    <name type="scientific">Plakobranchus ocellatus</name>
    <dbReference type="NCBI Taxonomy" id="259542"/>
    <lineage>
        <taxon>Eukaryota</taxon>
        <taxon>Metazoa</taxon>
        <taxon>Spiralia</taxon>
        <taxon>Lophotrochozoa</taxon>
        <taxon>Mollusca</taxon>
        <taxon>Gastropoda</taxon>
        <taxon>Heterobranchia</taxon>
        <taxon>Euthyneura</taxon>
        <taxon>Panpulmonata</taxon>
        <taxon>Sacoglossa</taxon>
        <taxon>Placobranchoidea</taxon>
        <taxon>Plakobranchidae</taxon>
        <taxon>Plakobranchus</taxon>
    </lineage>
</organism>
<dbReference type="Proteomes" id="UP000735302">
    <property type="component" value="Unassembled WGS sequence"/>
</dbReference>
<sequence>MTVVRLFEIQLTTKTGRDDDNDENTDDDDDDNDGSGDDDDDDAIVLRSYPTYTKRIRSETCRRAPQRVPWPDGGPESLRSPCCGLAINKTQTLTVNLSWF</sequence>
<feature type="region of interest" description="Disordered" evidence="1">
    <location>
        <begin position="13"/>
        <end position="45"/>
    </location>
</feature>
<evidence type="ECO:0000256" key="1">
    <source>
        <dbReference type="SAM" id="MobiDB-lite"/>
    </source>
</evidence>
<comment type="caution">
    <text evidence="2">The sequence shown here is derived from an EMBL/GenBank/DDBJ whole genome shotgun (WGS) entry which is preliminary data.</text>
</comment>
<feature type="compositionally biased region" description="Acidic residues" evidence="1">
    <location>
        <begin position="19"/>
        <end position="43"/>
    </location>
</feature>
<reference evidence="2 3" key="1">
    <citation type="journal article" date="2021" name="Elife">
        <title>Chloroplast acquisition without the gene transfer in kleptoplastic sea slugs, Plakobranchus ocellatus.</title>
        <authorList>
            <person name="Maeda T."/>
            <person name="Takahashi S."/>
            <person name="Yoshida T."/>
            <person name="Shimamura S."/>
            <person name="Takaki Y."/>
            <person name="Nagai Y."/>
            <person name="Toyoda A."/>
            <person name="Suzuki Y."/>
            <person name="Arimoto A."/>
            <person name="Ishii H."/>
            <person name="Satoh N."/>
            <person name="Nishiyama T."/>
            <person name="Hasebe M."/>
            <person name="Maruyama T."/>
            <person name="Minagawa J."/>
            <person name="Obokata J."/>
            <person name="Shigenobu S."/>
        </authorList>
    </citation>
    <scope>NUCLEOTIDE SEQUENCE [LARGE SCALE GENOMIC DNA]</scope>
</reference>
<accession>A0AAV3ZZQ8</accession>
<protein>
    <submittedName>
        <fullName evidence="2">Uncharacterized protein</fullName>
    </submittedName>
</protein>
<dbReference type="EMBL" id="BLXT01003024">
    <property type="protein sequence ID" value="GFN99843.1"/>
    <property type="molecule type" value="Genomic_DNA"/>
</dbReference>
<proteinExistence type="predicted"/>
<evidence type="ECO:0000313" key="3">
    <source>
        <dbReference type="Proteomes" id="UP000735302"/>
    </source>
</evidence>